<feature type="region of interest" description="Disordered" evidence="1">
    <location>
        <begin position="59"/>
        <end position="100"/>
    </location>
</feature>
<evidence type="ECO:0000313" key="3">
    <source>
        <dbReference type="Proteomes" id="UP000434172"/>
    </source>
</evidence>
<name>A0A8H3ZCX8_9PEZI</name>
<proteinExistence type="predicted"/>
<organism evidence="2 3">
    <name type="scientific">Colletotrichum asianum</name>
    <dbReference type="NCBI Taxonomy" id="702518"/>
    <lineage>
        <taxon>Eukaryota</taxon>
        <taxon>Fungi</taxon>
        <taxon>Dikarya</taxon>
        <taxon>Ascomycota</taxon>
        <taxon>Pezizomycotina</taxon>
        <taxon>Sordariomycetes</taxon>
        <taxon>Hypocreomycetidae</taxon>
        <taxon>Glomerellales</taxon>
        <taxon>Glomerellaceae</taxon>
        <taxon>Colletotrichum</taxon>
        <taxon>Colletotrichum gloeosporioides species complex</taxon>
    </lineage>
</organism>
<protein>
    <submittedName>
        <fullName evidence="2">Uncharacterized protein</fullName>
    </submittedName>
</protein>
<dbReference type="Proteomes" id="UP000434172">
    <property type="component" value="Unassembled WGS sequence"/>
</dbReference>
<sequence length="100" mass="11168">MLRQAFLQYRINTRDGRSACGQIALRALNQSEDDIIQIQADAEAAAQLLRAPPVAQTRVNIAPRSQKAPRSKDVMPAQENEASRPRIRTRQQAAMEEKGN</sequence>
<accession>A0A8H3ZCX8</accession>
<dbReference type="EMBL" id="WOWK01000271">
    <property type="protein sequence ID" value="KAF0314904.1"/>
    <property type="molecule type" value="Genomic_DNA"/>
</dbReference>
<evidence type="ECO:0000313" key="2">
    <source>
        <dbReference type="EMBL" id="KAF0314904.1"/>
    </source>
</evidence>
<evidence type="ECO:0000256" key="1">
    <source>
        <dbReference type="SAM" id="MobiDB-lite"/>
    </source>
</evidence>
<gene>
    <name evidence="2" type="ORF">GQ607_017867</name>
</gene>
<dbReference type="AlphaFoldDB" id="A0A8H3ZCX8"/>
<reference evidence="2 3" key="1">
    <citation type="submission" date="2019-12" db="EMBL/GenBank/DDBJ databases">
        <title>A genome sequence resource for the geographically widespread anthracnose pathogen Colletotrichum asianum.</title>
        <authorList>
            <person name="Meng Y."/>
        </authorList>
    </citation>
    <scope>NUCLEOTIDE SEQUENCE [LARGE SCALE GENOMIC DNA]</scope>
    <source>
        <strain evidence="2 3">ICMP 18580</strain>
    </source>
</reference>
<keyword evidence="3" id="KW-1185">Reference proteome</keyword>
<comment type="caution">
    <text evidence="2">The sequence shown here is derived from an EMBL/GenBank/DDBJ whole genome shotgun (WGS) entry which is preliminary data.</text>
</comment>